<dbReference type="PANTHER" id="PTHR24123:SF33">
    <property type="entry name" value="PROTEIN HOS4"/>
    <property type="match status" value="1"/>
</dbReference>
<feature type="repeat" description="ANK" evidence="3">
    <location>
        <begin position="42"/>
        <end position="74"/>
    </location>
</feature>
<accession>A0A9X0BVJ1</accession>
<dbReference type="PRINTS" id="PR01415">
    <property type="entry name" value="ANKYRIN"/>
</dbReference>
<feature type="repeat" description="ANK" evidence="3">
    <location>
        <begin position="372"/>
        <end position="404"/>
    </location>
</feature>
<keyword evidence="2 3" id="KW-0040">ANK repeat</keyword>
<keyword evidence="1" id="KW-0677">Repeat</keyword>
<dbReference type="Gene3D" id="1.25.40.20">
    <property type="entry name" value="Ankyrin repeat-containing domain"/>
    <property type="match status" value="5"/>
</dbReference>
<dbReference type="PROSITE" id="PS50297">
    <property type="entry name" value="ANK_REP_REGION"/>
    <property type="match status" value="5"/>
</dbReference>
<dbReference type="Pfam" id="PF13606">
    <property type="entry name" value="Ank_3"/>
    <property type="match status" value="1"/>
</dbReference>
<evidence type="ECO:0000256" key="3">
    <source>
        <dbReference type="PROSITE-ProRule" id="PRU00023"/>
    </source>
</evidence>
<dbReference type="SUPFAM" id="SSF48403">
    <property type="entry name" value="Ankyrin repeat"/>
    <property type="match status" value="3"/>
</dbReference>
<dbReference type="Proteomes" id="UP001147760">
    <property type="component" value="Unassembled WGS sequence"/>
</dbReference>
<dbReference type="PANTHER" id="PTHR24123">
    <property type="entry name" value="ANKYRIN REPEAT-CONTAINING"/>
    <property type="match status" value="1"/>
</dbReference>
<evidence type="ECO:0000313" key="5">
    <source>
        <dbReference type="Proteomes" id="UP001147760"/>
    </source>
</evidence>
<dbReference type="SMART" id="SM00248">
    <property type="entry name" value="ANK"/>
    <property type="match status" value="18"/>
</dbReference>
<name>A0A9X0BVJ1_9EURO</name>
<proteinExistence type="predicted"/>
<feature type="repeat" description="ANK" evidence="3">
    <location>
        <begin position="107"/>
        <end position="139"/>
    </location>
</feature>
<dbReference type="InterPro" id="IPR002110">
    <property type="entry name" value="Ankyrin_rpt"/>
</dbReference>
<comment type="caution">
    <text evidence="4">The sequence shown here is derived from an EMBL/GenBank/DDBJ whole genome shotgun (WGS) entry which is preliminary data.</text>
</comment>
<gene>
    <name evidence="4" type="ORF">N7530_000584</name>
</gene>
<dbReference type="AlphaFoldDB" id="A0A9X0BVJ1"/>
<sequence length="794" mass="87485">MWNWFKPKAHETVLFEAAMIGDAQKVEQLLTNQCDTSIADQSGMTALHWAALRGHNKVISLLLQNDSSLAARADHHGRVAMHCAAENGHLEAIKLIGTTGIKFSDSTGRTALHWAAENGHLNVVTFLLKKGANESALDSFEETSLSRAASRGNESIVQQLLHSMIEIDKPDQSGYTALHRAAESKNGNLALLLLGDKRVDVHAKTAAGETFLDVLSQEIPEPESGVFKALGLRTGKEVGLPPKATANDKARDAAAQAHRSNRRSAAALLLKKMPRKGIQDDFEKVLVSISKETSPQFLPDFYDQASEFLLWAVKHNSIDVVKRLLAHGISPNHKKCYPKPVLQHAAKRGYCDMVQLLLDGGADVNASSDSTTRKTAFMLAAENGHLDVMRLLIEGGADIEAELAYNNESAFKRASTHGHTNVVQFLLEQCTHHQLAIDTEGILSACRSAIVNGHFDVVKIFLDERLVQPEADVHGEISYGLQGAAGRGNLKMLQFLEEHGFKLGKRLGYALDDAISRGRHDVVKHLLGGLAQKYSSCSYDKALEFAACRGDLKMFELLEEYGYRLSSNSKKTALMNAIDYGHRNVVKLLLDGGIAEADIQFVVSDSLRFSARRGDLKMFEFLAEYGFRARDIGQKYALKEAIRHGHCNVVKYLMDGGLDERDTVAVVKEDLSGAAFTGSLEMFELFEEYGFEVRRSEYLIRAATGRCLPLVKFLMDHSKVDINAKGDYQRTPLQIAAADGDIDMVSYLLDEGADINAGDRWNLRAVDLAREEGHIEVMKLLFERGAKKSSATDE</sequence>
<protein>
    <submittedName>
        <fullName evidence="4">Uncharacterized protein</fullName>
    </submittedName>
</protein>
<reference evidence="4" key="1">
    <citation type="submission" date="2022-12" db="EMBL/GenBank/DDBJ databases">
        <authorList>
            <person name="Petersen C."/>
        </authorList>
    </citation>
    <scope>NUCLEOTIDE SEQUENCE</scope>
    <source>
        <strain evidence="4">IBT 17660</strain>
    </source>
</reference>
<evidence type="ECO:0000256" key="2">
    <source>
        <dbReference type="ARBA" id="ARBA00023043"/>
    </source>
</evidence>
<dbReference type="InterPro" id="IPR036770">
    <property type="entry name" value="Ankyrin_rpt-contain_sf"/>
</dbReference>
<feature type="repeat" description="ANK" evidence="3">
    <location>
        <begin position="342"/>
        <end position="369"/>
    </location>
</feature>
<dbReference type="PROSITE" id="PS50088">
    <property type="entry name" value="ANK_REPEAT"/>
    <property type="match status" value="5"/>
</dbReference>
<reference evidence="4" key="2">
    <citation type="journal article" date="2023" name="IMA Fungus">
        <title>Comparative genomic study of the Penicillium genus elucidates a diverse pangenome and 15 lateral gene transfer events.</title>
        <authorList>
            <person name="Petersen C."/>
            <person name="Sorensen T."/>
            <person name="Nielsen M.R."/>
            <person name="Sondergaard T.E."/>
            <person name="Sorensen J.L."/>
            <person name="Fitzpatrick D.A."/>
            <person name="Frisvad J.C."/>
            <person name="Nielsen K.L."/>
        </authorList>
    </citation>
    <scope>NUCLEOTIDE SEQUENCE</scope>
    <source>
        <strain evidence="4">IBT 17660</strain>
    </source>
</reference>
<dbReference type="InterPro" id="IPR051165">
    <property type="entry name" value="Multifunctional_ANK_Repeat"/>
</dbReference>
<dbReference type="OrthoDB" id="539213at2759"/>
<organism evidence="4 5">
    <name type="scientific">Penicillium desertorum</name>
    <dbReference type="NCBI Taxonomy" id="1303715"/>
    <lineage>
        <taxon>Eukaryota</taxon>
        <taxon>Fungi</taxon>
        <taxon>Dikarya</taxon>
        <taxon>Ascomycota</taxon>
        <taxon>Pezizomycotina</taxon>
        <taxon>Eurotiomycetes</taxon>
        <taxon>Eurotiomycetidae</taxon>
        <taxon>Eurotiales</taxon>
        <taxon>Aspergillaceae</taxon>
        <taxon>Penicillium</taxon>
    </lineage>
</organism>
<evidence type="ECO:0000313" key="4">
    <source>
        <dbReference type="EMBL" id="KAJ5486284.1"/>
    </source>
</evidence>
<dbReference type="EMBL" id="JAPWDO010000001">
    <property type="protein sequence ID" value="KAJ5486284.1"/>
    <property type="molecule type" value="Genomic_DNA"/>
</dbReference>
<dbReference type="Pfam" id="PF12796">
    <property type="entry name" value="Ank_2"/>
    <property type="match status" value="5"/>
</dbReference>
<feature type="repeat" description="ANK" evidence="3">
    <location>
        <begin position="728"/>
        <end position="760"/>
    </location>
</feature>
<evidence type="ECO:0000256" key="1">
    <source>
        <dbReference type="ARBA" id="ARBA00022737"/>
    </source>
</evidence>
<keyword evidence="5" id="KW-1185">Reference proteome</keyword>